<dbReference type="InterPro" id="IPR015378">
    <property type="entry name" value="Transposase-like_Mu_C"/>
</dbReference>
<name>A0A124I7W9_9ACTN</name>
<evidence type="ECO:0000259" key="1">
    <source>
        <dbReference type="Pfam" id="PF09299"/>
    </source>
</evidence>
<proteinExistence type="predicted"/>
<dbReference type="OrthoDB" id="52928at2"/>
<keyword evidence="3" id="KW-1185">Reference proteome</keyword>
<accession>A0A124I7W9</accession>
<comment type="caution">
    <text evidence="2">The sequence shown here is derived from an EMBL/GenBank/DDBJ whole genome shotgun (WGS) entry which is preliminary data.</text>
</comment>
<dbReference type="RefSeq" id="WP_062722313.1">
    <property type="nucleotide sequence ID" value="NZ_KQ948933.1"/>
</dbReference>
<dbReference type="SUPFAM" id="SSF52540">
    <property type="entry name" value="P-loop containing nucleoside triphosphate hydrolases"/>
    <property type="match status" value="1"/>
</dbReference>
<evidence type="ECO:0000313" key="3">
    <source>
        <dbReference type="Proteomes" id="UP000053429"/>
    </source>
</evidence>
<protein>
    <recommendedName>
        <fullName evidence="1">Transposase-like Mu C-terminal domain-containing protein</fullName>
    </recommendedName>
</protein>
<sequence>MEVSWPPRLGLGDQVRFEGRAWVVAGFEHGLVQLTDPLGNMASPRVAELVLSADFEVVERGSRVSSIRVLPASDAVLAQARWWERHITEVISGLPPGSAPDAAPRAEYDPALRSLSEREAAKAAELTAAGVSGASARTVRRRRQRYQAQGIDGLVDGRATRKRAPGAHQDPRVLEMLLTLMSDDTRQGHTASADEYRRFVGLMLDKVYGSGAVPLPSRSTFQRLVKTVREQHGGARGVTVIDEKGIRLSRPGERVHVGTFRLALPAHLARPSLRSVQITVAVDELTLTICTLMVHTSPHEVDGPTLLARLCGPPAARAVSGSGEGREVAPLILPETLVLDGLRMRRERAFLDECRAMGIRVEARRPVTKAAGEHITGRLAALFGAELTALTRQPTHDDTSLITWLQDRAEQWAESVWQHQPQAGLQAVGGQRNATPSSAYATCVARLGWVHLPLGGHTVRRLLPSVTRRVTDRGVFVKRRRYFHARLASLQSTDPVEVRFDSYDLRQVWVRTGAESWLQVPLARNASGQLPSWGIWMSGDATRGVLPDAPARRPSRALDSVQERLSYHAQLPVLRTPFLQEVLRLGDRLAVLNRTPAGGRQGLLITGPPRSGKTTALRELSRHVARMSISGLPLGPAVYLRLHPADRDRTALLRLGKLVGLPPLPRGMSTAAVSEAVQEALIASETSLVLVDDAFPETPIRRASGPVEMLRFLADQVPALFVYANEDREETPFAPDQGAGQGRLTHVQAAPVPYGPDWGHLVETLDKALRLRHHQPGSLLQLAPALHHRTGGWPGALAHLVRSASIDAILSGREEVTERDFNPITA</sequence>
<dbReference type="EMBL" id="LMWY01000041">
    <property type="protein sequence ID" value="KUN97529.1"/>
    <property type="molecule type" value="Genomic_DNA"/>
</dbReference>
<dbReference type="Proteomes" id="UP000053429">
    <property type="component" value="Unassembled WGS sequence"/>
</dbReference>
<organism evidence="2 3">
    <name type="scientific">Streptomyces caeruleatus</name>
    <dbReference type="NCBI Taxonomy" id="661399"/>
    <lineage>
        <taxon>Bacteria</taxon>
        <taxon>Bacillati</taxon>
        <taxon>Actinomycetota</taxon>
        <taxon>Actinomycetes</taxon>
        <taxon>Kitasatosporales</taxon>
        <taxon>Streptomycetaceae</taxon>
        <taxon>Streptomyces</taxon>
    </lineage>
</organism>
<dbReference type="STRING" id="661399.AQJ67_29320"/>
<gene>
    <name evidence="2" type="ORF">AQJ67_29320</name>
</gene>
<feature type="domain" description="Transposase-like Mu C-terminal" evidence="1">
    <location>
        <begin position="462"/>
        <end position="512"/>
    </location>
</feature>
<reference evidence="2 3" key="1">
    <citation type="submission" date="2015-10" db="EMBL/GenBank/DDBJ databases">
        <title>Draft genome sequence of Streptomyces caeruleatus NRRL B-24802, type strain for the species Streptomyces caeruleatus.</title>
        <authorList>
            <person name="Ruckert C."/>
            <person name="Winkler A."/>
            <person name="Kalinowski J."/>
            <person name="Kampfer P."/>
            <person name="Glaeser S."/>
        </authorList>
    </citation>
    <scope>NUCLEOTIDE SEQUENCE [LARGE SCALE GENOMIC DNA]</scope>
    <source>
        <strain evidence="2 3">NRRL B-24802</strain>
    </source>
</reference>
<dbReference type="AlphaFoldDB" id="A0A124I7W9"/>
<dbReference type="Pfam" id="PF09299">
    <property type="entry name" value="Mu-transpos_C"/>
    <property type="match status" value="1"/>
</dbReference>
<evidence type="ECO:0000313" key="2">
    <source>
        <dbReference type="EMBL" id="KUN97529.1"/>
    </source>
</evidence>
<dbReference type="InterPro" id="IPR027417">
    <property type="entry name" value="P-loop_NTPase"/>
</dbReference>